<protein>
    <submittedName>
        <fullName evidence="2">Uncharacterized protein</fullName>
    </submittedName>
</protein>
<proteinExistence type="predicted"/>
<name>A0A368GJV5_ANCCA</name>
<dbReference type="AlphaFoldDB" id="A0A368GJV5"/>
<evidence type="ECO:0000256" key="1">
    <source>
        <dbReference type="SAM" id="MobiDB-lite"/>
    </source>
</evidence>
<evidence type="ECO:0000313" key="3">
    <source>
        <dbReference type="Proteomes" id="UP000252519"/>
    </source>
</evidence>
<evidence type="ECO:0000313" key="2">
    <source>
        <dbReference type="EMBL" id="RCN44663.1"/>
    </source>
</evidence>
<dbReference type="EMBL" id="JOJR01000123">
    <property type="protein sequence ID" value="RCN44663.1"/>
    <property type="molecule type" value="Genomic_DNA"/>
</dbReference>
<sequence>TDQPFTTPRAVYETTDVSTQSTEVKKQERRSQTKLSSIDSSEIMSLKELQRKARRVRELMTSPLQSVRSSLLSSGSDGTAISHSGEGFKFNLSSESSAISSAVVLEYSYSDRSKHT</sequence>
<accession>A0A368GJV5</accession>
<gene>
    <name evidence="2" type="ORF">ANCCAN_09308</name>
</gene>
<feature type="region of interest" description="Disordered" evidence="1">
    <location>
        <begin position="1"/>
        <end position="37"/>
    </location>
</feature>
<dbReference type="Proteomes" id="UP000252519">
    <property type="component" value="Unassembled WGS sequence"/>
</dbReference>
<keyword evidence="3" id="KW-1185">Reference proteome</keyword>
<reference evidence="2 3" key="1">
    <citation type="submission" date="2014-10" db="EMBL/GenBank/DDBJ databases">
        <title>Draft genome of the hookworm Ancylostoma caninum.</title>
        <authorList>
            <person name="Mitreva M."/>
        </authorList>
    </citation>
    <scope>NUCLEOTIDE SEQUENCE [LARGE SCALE GENOMIC DNA]</scope>
    <source>
        <strain evidence="2 3">Baltimore</strain>
    </source>
</reference>
<organism evidence="2 3">
    <name type="scientific">Ancylostoma caninum</name>
    <name type="common">Dog hookworm</name>
    <dbReference type="NCBI Taxonomy" id="29170"/>
    <lineage>
        <taxon>Eukaryota</taxon>
        <taxon>Metazoa</taxon>
        <taxon>Ecdysozoa</taxon>
        <taxon>Nematoda</taxon>
        <taxon>Chromadorea</taxon>
        <taxon>Rhabditida</taxon>
        <taxon>Rhabditina</taxon>
        <taxon>Rhabditomorpha</taxon>
        <taxon>Strongyloidea</taxon>
        <taxon>Ancylostomatidae</taxon>
        <taxon>Ancylostomatinae</taxon>
        <taxon>Ancylostoma</taxon>
    </lineage>
</organism>
<feature type="non-terminal residue" evidence="2">
    <location>
        <position position="1"/>
    </location>
</feature>
<comment type="caution">
    <text evidence="2">The sequence shown here is derived from an EMBL/GenBank/DDBJ whole genome shotgun (WGS) entry which is preliminary data.</text>
</comment>